<dbReference type="Proteomes" id="UP000050795">
    <property type="component" value="Unassembled WGS sequence"/>
</dbReference>
<name>A0AA85KD92_TRIRE</name>
<organism evidence="1 2">
    <name type="scientific">Trichobilharzia regenti</name>
    <name type="common">Nasal bird schistosome</name>
    <dbReference type="NCBI Taxonomy" id="157069"/>
    <lineage>
        <taxon>Eukaryota</taxon>
        <taxon>Metazoa</taxon>
        <taxon>Spiralia</taxon>
        <taxon>Lophotrochozoa</taxon>
        <taxon>Platyhelminthes</taxon>
        <taxon>Trematoda</taxon>
        <taxon>Digenea</taxon>
        <taxon>Strigeidida</taxon>
        <taxon>Schistosomatoidea</taxon>
        <taxon>Schistosomatidae</taxon>
        <taxon>Trichobilharzia</taxon>
    </lineage>
</organism>
<keyword evidence="1" id="KW-1185">Reference proteome</keyword>
<dbReference type="SUPFAM" id="SSF52540">
    <property type="entry name" value="P-loop containing nucleoside triphosphate hydrolases"/>
    <property type="match status" value="1"/>
</dbReference>
<dbReference type="Pfam" id="PF08477">
    <property type="entry name" value="Roc"/>
    <property type="match status" value="1"/>
</dbReference>
<accession>A0AA85KD92</accession>
<proteinExistence type="predicted"/>
<dbReference type="WBParaSite" id="TREG1_85940.2">
    <property type="protein sequence ID" value="TREG1_85940.2"/>
    <property type="gene ID" value="TREG1_85940"/>
</dbReference>
<evidence type="ECO:0000313" key="1">
    <source>
        <dbReference type="Proteomes" id="UP000050795"/>
    </source>
</evidence>
<dbReference type="AlphaFoldDB" id="A0AA85KD92"/>
<reference evidence="1" key="1">
    <citation type="submission" date="2022-06" db="EMBL/GenBank/DDBJ databases">
        <authorList>
            <person name="Berger JAMES D."/>
            <person name="Berger JAMES D."/>
        </authorList>
    </citation>
    <scope>NUCLEOTIDE SEQUENCE [LARGE SCALE GENOMIC DNA]</scope>
</reference>
<reference evidence="2" key="2">
    <citation type="submission" date="2023-11" db="UniProtKB">
        <authorList>
            <consortium name="WormBaseParasite"/>
        </authorList>
    </citation>
    <scope>IDENTIFICATION</scope>
</reference>
<sequence>MRLQFIKDNSVFMYFRVGSRIFVTFFPKPWIKLLEIITQQVVSGISLYLMLLSPQRILEYEQKLKVKGKVIKVEVELWDVSGDKKFEACWPAIFKGSHGIVFVYNPDNSNHEKELNEWQVFNS</sequence>
<evidence type="ECO:0000313" key="2">
    <source>
        <dbReference type="WBParaSite" id="TREG1_85940.2"/>
    </source>
</evidence>
<dbReference type="InterPro" id="IPR027417">
    <property type="entry name" value="P-loop_NTPase"/>
</dbReference>
<protein>
    <submittedName>
        <fullName evidence="2">Uncharacterized protein</fullName>
    </submittedName>
</protein>
<dbReference type="Gene3D" id="3.40.50.300">
    <property type="entry name" value="P-loop containing nucleotide triphosphate hydrolases"/>
    <property type="match status" value="1"/>
</dbReference>